<dbReference type="AlphaFoldDB" id="A0A1U9Z5U3"/>
<dbReference type="Pfam" id="PF00441">
    <property type="entry name" value="Acyl-CoA_dh_1"/>
    <property type="match status" value="1"/>
</dbReference>
<dbReference type="InterPro" id="IPR036250">
    <property type="entry name" value="AcylCo_DH-like_C"/>
</dbReference>
<dbReference type="Gene3D" id="1.10.540.10">
    <property type="entry name" value="Acyl-CoA dehydrogenase/oxidase, N-terminal domain"/>
    <property type="match status" value="1"/>
</dbReference>
<dbReference type="EC" id="1.3.8.1" evidence="7"/>
<dbReference type="GO" id="GO:0050660">
    <property type="term" value="F:flavin adenine dinucleotide binding"/>
    <property type="evidence" value="ECO:0007669"/>
    <property type="project" value="InterPro"/>
</dbReference>
<evidence type="ECO:0000313" key="8">
    <source>
        <dbReference type="Proteomes" id="UP000191135"/>
    </source>
</evidence>
<evidence type="ECO:0000313" key="7">
    <source>
        <dbReference type="EMBL" id="AQZ53034.1"/>
    </source>
</evidence>
<evidence type="ECO:0000259" key="6">
    <source>
        <dbReference type="Pfam" id="PF00441"/>
    </source>
</evidence>
<evidence type="ECO:0000256" key="2">
    <source>
        <dbReference type="ARBA" id="ARBA00009347"/>
    </source>
</evidence>
<evidence type="ECO:0000256" key="4">
    <source>
        <dbReference type="ARBA" id="ARBA00022827"/>
    </source>
</evidence>
<dbReference type="GO" id="GO:0016937">
    <property type="term" value="F:short-chain fatty acyl-CoA dehydrogenase activity"/>
    <property type="evidence" value="ECO:0007669"/>
    <property type="project" value="UniProtKB-EC"/>
</dbReference>
<dbReference type="InterPro" id="IPR037069">
    <property type="entry name" value="AcylCoA_DH/ox_N_sf"/>
</dbReference>
<keyword evidence="4" id="KW-0274">FAD</keyword>
<reference evidence="7 8" key="1">
    <citation type="submission" date="2017-03" db="EMBL/GenBank/DDBJ databases">
        <title>Foreign affairs: Plasmid Transfer between Roseobacters and Rhizobia.</title>
        <authorList>
            <person name="Bartling P."/>
            <person name="Bunk B."/>
            <person name="Overmann J."/>
            <person name="Brinkmann H."/>
            <person name="Petersen J."/>
        </authorList>
    </citation>
    <scope>NUCLEOTIDE SEQUENCE [LARGE SCALE GENOMIC DNA]</scope>
    <source>
        <strain evidence="7 8">MACL11</strain>
    </source>
</reference>
<evidence type="ECO:0000256" key="5">
    <source>
        <dbReference type="ARBA" id="ARBA00023002"/>
    </source>
</evidence>
<keyword evidence="5 7" id="KW-0560">Oxidoreductase</keyword>
<dbReference type="InterPro" id="IPR009100">
    <property type="entry name" value="AcylCoA_DH/oxidase_NM_dom_sf"/>
</dbReference>
<organism evidence="7 8">
    <name type="scientific">Martelella mediterranea DSM 17316</name>
    <dbReference type="NCBI Taxonomy" id="1122214"/>
    <lineage>
        <taxon>Bacteria</taxon>
        <taxon>Pseudomonadati</taxon>
        <taxon>Pseudomonadota</taxon>
        <taxon>Alphaproteobacteria</taxon>
        <taxon>Hyphomicrobiales</taxon>
        <taxon>Aurantimonadaceae</taxon>
        <taxon>Martelella</taxon>
    </lineage>
</organism>
<dbReference type="SUPFAM" id="SSF56645">
    <property type="entry name" value="Acyl-CoA dehydrogenase NM domain-like"/>
    <property type="match status" value="1"/>
</dbReference>
<dbReference type="KEGG" id="mmed:Mame_03729"/>
<dbReference type="InterPro" id="IPR009075">
    <property type="entry name" value="AcylCo_DH/oxidase_C"/>
</dbReference>
<dbReference type="PANTHER" id="PTHR43884">
    <property type="entry name" value="ACYL-COA DEHYDROGENASE"/>
    <property type="match status" value="1"/>
</dbReference>
<dbReference type="OrthoDB" id="9775090at2"/>
<evidence type="ECO:0000256" key="3">
    <source>
        <dbReference type="ARBA" id="ARBA00022630"/>
    </source>
</evidence>
<accession>A0A1U9Z5U3</accession>
<feature type="domain" description="Acyl-CoA dehydrogenase/oxidase C-terminal" evidence="6">
    <location>
        <begin position="185"/>
        <end position="306"/>
    </location>
</feature>
<name>A0A1U9Z5U3_9HYPH</name>
<proteinExistence type="inferred from homology"/>
<comment type="cofactor">
    <cofactor evidence="1">
        <name>FAD</name>
        <dbReference type="ChEBI" id="CHEBI:57692"/>
    </cofactor>
</comment>
<evidence type="ECO:0000256" key="1">
    <source>
        <dbReference type="ARBA" id="ARBA00001974"/>
    </source>
</evidence>
<dbReference type="EMBL" id="CP020330">
    <property type="protein sequence ID" value="AQZ53034.1"/>
    <property type="molecule type" value="Genomic_DNA"/>
</dbReference>
<comment type="similarity">
    <text evidence="2">Belongs to the acyl-CoA dehydrogenase family.</text>
</comment>
<keyword evidence="3" id="KW-0285">Flavoprotein</keyword>
<dbReference type="RefSeq" id="WP_018066672.1">
    <property type="nucleotide sequence ID" value="NZ_AQWH01000026.1"/>
</dbReference>
<sequence length="333" mass="35166">MFDDLDPQEFEDTARTVIESCAQAPSAAERGKLLAEAGLLGVIAPEDVGGLGLSTRFAAPILRAAGEGCLAYPLIETLLLSKALADTDAELAARICSGETVATIAWLGTDAGADLGGAPMGCQAEHVLIFSADGTAVLAPIANAVRAVETHSFDIDVPEAEIHVSGAFKGVELDLATVEKLRSDARMLRAAFIHGAAANCLKMASDYAQDREQFGKLLSANQALRHRLSRDALVLETMRNAIIRAQSVRDDDVEMARNAAWLCSAQSGPAIAESAIQVFGGMGFTWEVPLHRHLRQMRAQARYGGAALELDQLGDAIIAGTANPWYAEIADAA</sequence>
<dbReference type="STRING" id="1122214.Mame_03729"/>
<gene>
    <name evidence="7" type="ORF">Mame_03729</name>
</gene>
<dbReference type="Gene3D" id="1.20.140.10">
    <property type="entry name" value="Butyryl-CoA Dehydrogenase, subunit A, domain 3"/>
    <property type="match status" value="1"/>
</dbReference>
<dbReference type="PANTHER" id="PTHR43884:SF20">
    <property type="entry name" value="ACYL-COA DEHYDROGENASE FADE28"/>
    <property type="match status" value="1"/>
</dbReference>
<keyword evidence="8" id="KW-1185">Reference proteome</keyword>
<protein>
    <submittedName>
        <fullName evidence="7">Acyl-CoA dehydrogenase, short-chain specific</fullName>
        <ecNumber evidence="7">1.3.8.1</ecNumber>
    </submittedName>
</protein>
<dbReference type="SUPFAM" id="SSF47203">
    <property type="entry name" value="Acyl-CoA dehydrogenase C-terminal domain-like"/>
    <property type="match status" value="1"/>
</dbReference>
<dbReference type="Proteomes" id="UP000191135">
    <property type="component" value="Chromosome"/>
</dbReference>
<dbReference type="eggNOG" id="COG1960">
    <property type="taxonomic scope" value="Bacteria"/>
</dbReference>